<name>A0ABU6TGD3_9FABA</name>
<gene>
    <name evidence="1" type="ORF">PIB30_045137</name>
</gene>
<dbReference type="EMBL" id="JASCZI010090894">
    <property type="protein sequence ID" value="MED6147580.1"/>
    <property type="molecule type" value="Genomic_DNA"/>
</dbReference>
<organism evidence="1 2">
    <name type="scientific">Stylosanthes scabra</name>
    <dbReference type="NCBI Taxonomy" id="79078"/>
    <lineage>
        <taxon>Eukaryota</taxon>
        <taxon>Viridiplantae</taxon>
        <taxon>Streptophyta</taxon>
        <taxon>Embryophyta</taxon>
        <taxon>Tracheophyta</taxon>
        <taxon>Spermatophyta</taxon>
        <taxon>Magnoliopsida</taxon>
        <taxon>eudicotyledons</taxon>
        <taxon>Gunneridae</taxon>
        <taxon>Pentapetalae</taxon>
        <taxon>rosids</taxon>
        <taxon>fabids</taxon>
        <taxon>Fabales</taxon>
        <taxon>Fabaceae</taxon>
        <taxon>Papilionoideae</taxon>
        <taxon>50 kb inversion clade</taxon>
        <taxon>dalbergioids sensu lato</taxon>
        <taxon>Dalbergieae</taxon>
        <taxon>Pterocarpus clade</taxon>
        <taxon>Stylosanthes</taxon>
    </lineage>
</organism>
<comment type="caution">
    <text evidence="1">The sequence shown here is derived from an EMBL/GenBank/DDBJ whole genome shotgun (WGS) entry which is preliminary data.</text>
</comment>
<keyword evidence="2" id="KW-1185">Reference proteome</keyword>
<protein>
    <submittedName>
        <fullName evidence="1">Uncharacterized protein</fullName>
    </submittedName>
</protein>
<evidence type="ECO:0000313" key="1">
    <source>
        <dbReference type="EMBL" id="MED6147580.1"/>
    </source>
</evidence>
<proteinExistence type="predicted"/>
<evidence type="ECO:0000313" key="2">
    <source>
        <dbReference type="Proteomes" id="UP001341840"/>
    </source>
</evidence>
<accession>A0ABU6TGD3</accession>
<reference evidence="1 2" key="1">
    <citation type="journal article" date="2023" name="Plants (Basel)">
        <title>Bridging the Gap: Combining Genomics and Transcriptomics Approaches to Understand Stylosanthes scabra, an Orphan Legume from the Brazilian Caatinga.</title>
        <authorList>
            <person name="Ferreira-Neto J.R.C."/>
            <person name="da Silva M.D."/>
            <person name="Binneck E."/>
            <person name="de Melo N.F."/>
            <person name="da Silva R.H."/>
            <person name="de Melo A.L.T.M."/>
            <person name="Pandolfi V."/>
            <person name="Bustamante F.O."/>
            <person name="Brasileiro-Vidal A.C."/>
            <person name="Benko-Iseppon A.M."/>
        </authorList>
    </citation>
    <scope>NUCLEOTIDE SEQUENCE [LARGE SCALE GENOMIC DNA]</scope>
    <source>
        <tissue evidence="1">Leaves</tissue>
    </source>
</reference>
<sequence length="115" mass="13265">MAQPHPLGGAAARSEIAKIHHHWSHRAPALSYWRDRTPRALERWPWHVRVVSSFTFGRSNTSVWRIHAPLLARAHIRASARWKWHVRALALGALEPTTRRSVRQRPSDRASARAH</sequence>
<dbReference type="Proteomes" id="UP001341840">
    <property type="component" value="Unassembled WGS sequence"/>
</dbReference>